<dbReference type="Proteomes" id="UP000250140">
    <property type="component" value="Unassembled WGS sequence"/>
</dbReference>
<keyword evidence="4" id="KW-1185">Reference proteome</keyword>
<dbReference type="PANTHER" id="PTHR37329">
    <property type="entry name" value="KINETOCHORE PROTEIN SOS7"/>
    <property type="match status" value="1"/>
</dbReference>
<evidence type="ECO:0000256" key="1">
    <source>
        <dbReference type="SAM" id="Coils"/>
    </source>
</evidence>
<evidence type="ECO:0000313" key="4">
    <source>
        <dbReference type="Proteomes" id="UP000250140"/>
    </source>
</evidence>
<dbReference type="GO" id="GO:0051315">
    <property type="term" value="P:attachment of mitotic spindle microtubules to kinetochore"/>
    <property type="evidence" value="ECO:0007669"/>
    <property type="project" value="TreeGrafter"/>
</dbReference>
<name>A0A8E2EXH0_9PEZI</name>
<dbReference type="PANTHER" id="PTHR37329:SF1">
    <property type="entry name" value="KINETOCHORE PROTEIN SOS7"/>
    <property type="match status" value="1"/>
</dbReference>
<sequence>MASSVTEEATAALLDLQKSPQLKIIELSDSIRPKDAQGAQKRSSGVSDVSADAFENATPASLEADLIHYKELFSKLRFSYVEQVTKEKFLRAITDNPPLFVEQSENTKLEAQLAEAKAALKTQKAEVAALIAQLEARGRELSQRECPPSPLP</sequence>
<evidence type="ECO:0000259" key="2">
    <source>
        <dbReference type="Pfam" id="PF20882"/>
    </source>
</evidence>
<dbReference type="EMBL" id="KV749997">
    <property type="protein sequence ID" value="OCL06699.1"/>
    <property type="molecule type" value="Genomic_DNA"/>
</dbReference>
<feature type="domain" description="Kinetochore protein Sos7 coiled-coil" evidence="2">
    <location>
        <begin position="71"/>
        <end position="144"/>
    </location>
</feature>
<protein>
    <recommendedName>
        <fullName evidence="2">Kinetochore protein Sos7 coiled-coil domain-containing protein</fullName>
    </recommendedName>
</protein>
<evidence type="ECO:0000313" key="3">
    <source>
        <dbReference type="EMBL" id="OCL06699.1"/>
    </source>
</evidence>
<accession>A0A8E2EXH0</accession>
<proteinExistence type="predicted"/>
<feature type="coiled-coil region" evidence="1">
    <location>
        <begin position="106"/>
        <end position="137"/>
    </location>
</feature>
<reference evidence="3 4" key="1">
    <citation type="journal article" date="2016" name="Nat. Commun.">
        <title>Ectomycorrhizal ecology is imprinted in the genome of the dominant symbiotic fungus Cenococcum geophilum.</title>
        <authorList>
            <consortium name="DOE Joint Genome Institute"/>
            <person name="Peter M."/>
            <person name="Kohler A."/>
            <person name="Ohm R.A."/>
            <person name="Kuo A."/>
            <person name="Krutzmann J."/>
            <person name="Morin E."/>
            <person name="Arend M."/>
            <person name="Barry K.W."/>
            <person name="Binder M."/>
            <person name="Choi C."/>
            <person name="Clum A."/>
            <person name="Copeland A."/>
            <person name="Grisel N."/>
            <person name="Haridas S."/>
            <person name="Kipfer T."/>
            <person name="LaButti K."/>
            <person name="Lindquist E."/>
            <person name="Lipzen A."/>
            <person name="Maire R."/>
            <person name="Meier B."/>
            <person name="Mihaltcheva S."/>
            <person name="Molinier V."/>
            <person name="Murat C."/>
            <person name="Poggeler S."/>
            <person name="Quandt C.A."/>
            <person name="Sperisen C."/>
            <person name="Tritt A."/>
            <person name="Tisserant E."/>
            <person name="Crous P.W."/>
            <person name="Henrissat B."/>
            <person name="Nehls U."/>
            <person name="Egli S."/>
            <person name="Spatafora J.W."/>
            <person name="Grigoriev I.V."/>
            <person name="Martin F.M."/>
        </authorList>
    </citation>
    <scope>NUCLEOTIDE SEQUENCE [LARGE SCALE GENOMIC DNA]</scope>
    <source>
        <strain evidence="3 4">CBS 207.34</strain>
    </source>
</reference>
<dbReference type="GO" id="GO:0000776">
    <property type="term" value="C:kinetochore"/>
    <property type="evidence" value="ECO:0007669"/>
    <property type="project" value="InterPro"/>
</dbReference>
<dbReference type="InterPro" id="IPR037475">
    <property type="entry name" value="Sos7"/>
</dbReference>
<dbReference type="GO" id="GO:0034501">
    <property type="term" value="P:protein localization to kinetochore"/>
    <property type="evidence" value="ECO:0007669"/>
    <property type="project" value="InterPro"/>
</dbReference>
<dbReference type="AlphaFoldDB" id="A0A8E2EXH0"/>
<dbReference type="InterPro" id="IPR048781">
    <property type="entry name" value="Sos7_CC"/>
</dbReference>
<keyword evidence="1" id="KW-0175">Coiled coil</keyword>
<organism evidence="3 4">
    <name type="scientific">Glonium stellatum</name>
    <dbReference type="NCBI Taxonomy" id="574774"/>
    <lineage>
        <taxon>Eukaryota</taxon>
        <taxon>Fungi</taxon>
        <taxon>Dikarya</taxon>
        <taxon>Ascomycota</taxon>
        <taxon>Pezizomycotina</taxon>
        <taxon>Dothideomycetes</taxon>
        <taxon>Pleosporomycetidae</taxon>
        <taxon>Gloniales</taxon>
        <taxon>Gloniaceae</taxon>
        <taxon>Glonium</taxon>
    </lineage>
</organism>
<gene>
    <name evidence="3" type="ORF">AOQ84DRAFT_342949</name>
</gene>
<dbReference type="OrthoDB" id="18959at2759"/>
<dbReference type="Pfam" id="PF20882">
    <property type="entry name" value="Sos7"/>
    <property type="match status" value="1"/>
</dbReference>